<protein>
    <submittedName>
        <fullName evidence="1">Uncharacterized protein</fullName>
    </submittedName>
</protein>
<proteinExistence type="predicted"/>
<name>A0A6J4VYN6_9CYAN</name>
<evidence type="ECO:0000313" key="1">
    <source>
        <dbReference type="EMBL" id="CAA9588295.1"/>
    </source>
</evidence>
<dbReference type="AlphaFoldDB" id="A0A6J4VYN6"/>
<accession>A0A6J4VYN6</accession>
<reference evidence="1" key="1">
    <citation type="submission" date="2020-02" db="EMBL/GenBank/DDBJ databases">
        <authorList>
            <person name="Meier V. D."/>
        </authorList>
    </citation>
    <scope>NUCLEOTIDE SEQUENCE</scope>
    <source>
        <strain evidence="1">AVDCRST_MAG81</strain>
    </source>
</reference>
<sequence>MNPGRELTKLKVWLQHAILSLNIDRWLLATSSRRAKRLNSNVMPYRSTGDPIPEAQGLVVTADGHAIVGTDPQLATIAKAQDLVCSG</sequence>
<gene>
    <name evidence="1" type="ORF">AVDCRST_MAG81-4381</name>
</gene>
<organism evidence="1">
    <name type="scientific">uncultured Synechococcales cyanobacterium</name>
    <dbReference type="NCBI Taxonomy" id="1936017"/>
    <lineage>
        <taxon>Bacteria</taxon>
        <taxon>Bacillati</taxon>
        <taxon>Cyanobacteriota</taxon>
        <taxon>Cyanophyceae</taxon>
        <taxon>Synechococcales</taxon>
        <taxon>environmental samples</taxon>
    </lineage>
</organism>
<dbReference type="EMBL" id="CADCWO010000228">
    <property type="protein sequence ID" value="CAA9588295.1"/>
    <property type="molecule type" value="Genomic_DNA"/>
</dbReference>